<feature type="region of interest" description="Disordered" evidence="1">
    <location>
        <begin position="36"/>
        <end position="66"/>
    </location>
</feature>
<evidence type="ECO:0000256" key="1">
    <source>
        <dbReference type="SAM" id="MobiDB-lite"/>
    </source>
</evidence>
<sequence length="66" mass="6800">MGGIAYQVCGAVSGPLRIEKGITIDGEYERLAEQEASGIDYAAPEEQGRGAAIEGEDLPPPAGLPD</sequence>
<name>A0A384ZRQ4_9CAUD</name>
<gene>
    <name evidence="2" type="ORF">1302_0015</name>
</gene>
<reference evidence="2 3" key="1">
    <citation type="journal article" date="2018" name="Arch. Virol.">
        <title>Complete genome sequence of C130_2, a novel myovirus infecting pathogenic Escherichia coli and Shigella strains.</title>
        <authorList>
            <person name="Svab D."/>
            <person name="Falgenhauer L."/>
            <person name="Rohde M."/>
            <person name="Chakraborty T."/>
            <person name="Toth I."/>
        </authorList>
    </citation>
    <scope>NUCLEOTIDE SEQUENCE [LARGE SCALE GENOMIC DNA]</scope>
</reference>
<proteinExistence type="predicted"/>
<evidence type="ECO:0000313" key="3">
    <source>
        <dbReference type="Proteomes" id="UP000266204"/>
    </source>
</evidence>
<organism evidence="2 3">
    <name type="scientific">Escherichia phage C130_2</name>
    <dbReference type="NCBI Taxonomy" id="2234093"/>
    <lineage>
        <taxon>Viruses</taxon>
        <taxon>Duplodnaviria</taxon>
        <taxon>Heunggongvirae</taxon>
        <taxon>Uroviricota</taxon>
        <taxon>Caudoviricetes</taxon>
        <taxon>Hungariovirus</taxon>
        <taxon>Hungariovirus C1302</taxon>
    </lineage>
</organism>
<protein>
    <submittedName>
        <fullName evidence="2">Uncharacterized protein</fullName>
    </submittedName>
</protein>
<evidence type="ECO:0000313" key="2">
    <source>
        <dbReference type="EMBL" id="AXC34325.1"/>
    </source>
</evidence>
<accession>A0A384ZRQ4</accession>
<dbReference type="Proteomes" id="UP000266204">
    <property type="component" value="Segment"/>
</dbReference>
<dbReference type="EMBL" id="MH363708">
    <property type="protein sequence ID" value="AXC34325.1"/>
    <property type="molecule type" value="Genomic_DNA"/>
</dbReference>
<keyword evidence="3" id="KW-1185">Reference proteome</keyword>